<dbReference type="InterPro" id="IPR048933">
    <property type="entry name" value="B_lactamase-like_C"/>
</dbReference>
<name>A0A7W4Z4P3_9GAMM</name>
<dbReference type="Pfam" id="PF21221">
    <property type="entry name" value="B_lactamase-like_C"/>
    <property type="match status" value="1"/>
</dbReference>
<proteinExistence type="predicted"/>
<protein>
    <submittedName>
        <fullName evidence="2">Glyoxylase-like metal-dependent hydrolase (Beta-lactamase superfamily II)</fullName>
    </submittedName>
</protein>
<dbReference type="EMBL" id="JACHWY010000001">
    <property type="protein sequence ID" value="MBB3046323.1"/>
    <property type="molecule type" value="Genomic_DNA"/>
</dbReference>
<dbReference type="InterPro" id="IPR001279">
    <property type="entry name" value="Metallo-B-lactamas"/>
</dbReference>
<reference evidence="2 3" key="1">
    <citation type="submission" date="2020-08" db="EMBL/GenBank/DDBJ databases">
        <title>Genomic Encyclopedia of Type Strains, Phase III (KMG-III): the genomes of soil and plant-associated and newly described type strains.</title>
        <authorList>
            <person name="Whitman W."/>
        </authorList>
    </citation>
    <scope>NUCLEOTIDE SEQUENCE [LARGE SCALE GENOMIC DNA]</scope>
    <source>
        <strain evidence="2 3">CECT 8654</strain>
    </source>
</reference>
<dbReference type="PANTHER" id="PTHR23131">
    <property type="entry name" value="ENDORIBONUCLEASE LACTB2"/>
    <property type="match status" value="1"/>
</dbReference>
<dbReference type="RefSeq" id="WP_183409027.1">
    <property type="nucleotide sequence ID" value="NZ_JACHWY010000001.1"/>
</dbReference>
<dbReference type="Gene3D" id="1.10.10.10">
    <property type="entry name" value="Winged helix-like DNA-binding domain superfamily/Winged helix DNA-binding domain"/>
    <property type="match status" value="1"/>
</dbReference>
<accession>A0A7W4Z4P3</accession>
<organism evidence="2 3">
    <name type="scientific">Litorivivens lipolytica</name>
    <dbReference type="NCBI Taxonomy" id="1524264"/>
    <lineage>
        <taxon>Bacteria</taxon>
        <taxon>Pseudomonadati</taxon>
        <taxon>Pseudomonadota</taxon>
        <taxon>Gammaproteobacteria</taxon>
        <taxon>Litorivivens</taxon>
    </lineage>
</organism>
<keyword evidence="2" id="KW-0378">Hydrolase</keyword>
<feature type="domain" description="Metallo-beta-lactamase" evidence="1">
    <location>
        <begin position="37"/>
        <end position="254"/>
    </location>
</feature>
<dbReference type="InterPro" id="IPR050662">
    <property type="entry name" value="Sec-metab_biosynth-thioest"/>
</dbReference>
<dbReference type="SMART" id="SM00849">
    <property type="entry name" value="Lactamase_B"/>
    <property type="match status" value="1"/>
</dbReference>
<dbReference type="InterPro" id="IPR036388">
    <property type="entry name" value="WH-like_DNA-bd_sf"/>
</dbReference>
<evidence type="ECO:0000259" key="1">
    <source>
        <dbReference type="SMART" id="SM00849"/>
    </source>
</evidence>
<sequence length="362" mass="41262">MRDISYPFENTPDTGEWTEVADGVYWLRMALPMALDHINLYVLEDESGWWIIDTGMGLKQTQAAWNQLFEGPMQGKPVLGVIVTHMHPDHVGQAGWLCEKWRVPLYMSFGEYYNARTFSTMDFDNISWTTRAFYSAAGVADDYLEQVRAKFRGFGSIVEPLPMAFNRLSEGDVLSIGGRDWRVMIGSGHSPEHVCLFNERDKLLFSGDQIIPRITSNISVMPSEPEANPLQRWLDSLERFSRDLPDDALVFPAHNTPFYGVQSRLNYLKEHHQDHLEAIEEACLEPQHAIDMLPVLFDRKIEVTQMNLALGEAIAHLNYLVATGRMVREQDERGVNCYQTTDKTVATRAGKSHHKDMAPIEV</sequence>
<dbReference type="InterPro" id="IPR036866">
    <property type="entry name" value="RibonucZ/Hydroxyglut_hydro"/>
</dbReference>
<evidence type="ECO:0000313" key="3">
    <source>
        <dbReference type="Proteomes" id="UP000537130"/>
    </source>
</evidence>
<dbReference type="Pfam" id="PF00753">
    <property type="entry name" value="Lactamase_B"/>
    <property type="match status" value="1"/>
</dbReference>
<keyword evidence="3" id="KW-1185">Reference proteome</keyword>
<gene>
    <name evidence="2" type="ORF">FHR99_000559</name>
</gene>
<dbReference type="AlphaFoldDB" id="A0A7W4Z4P3"/>
<evidence type="ECO:0000313" key="2">
    <source>
        <dbReference type="EMBL" id="MBB3046323.1"/>
    </source>
</evidence>
<dbReference type="PANTHER" id="PTHR23131:SF4">
    <property type="entry name" value="METALLO-BETA-LACTAMASE SUPERFAMILY POTEIN"/>
    <property type="match status" value="1"/>
</dbReference>
<comment type="caution">
    <text evidence="2">The sequence shown here is derived from an EMBL/GenBank/DDBJ whole genome shotgun (WGS) entry which is preliminary data.</text>
</comment>
<dbReference type="SUPFAM" id="SSF56281">
    <property type="entry name" value="Metallo-hydrolase/oxidoreductase"/>
    <property type="match status" value="1"/>
</dbReference>
<dbReference type="GO" id="GO:0016787">
    <property type="term" value="F:hydrolase activity"/>
    <property type="evidence" value="ECO:0007669"/>
    <property type="project" value="UniProtKB-KW"/>
</dbReference>
<dbReference type="Proteomes" id="UP000537130">
    <property type="component" value="Unassembled WGS sequence"/>
</dbReference>
<dbReference type="Gene3D" id="3.60.15.10">
    <property type="entry name" value="Ribonuclease Z/Hydroxyacylglutathione hydrolase-like"/>
    <property type="match status" value="1"/>
</dbReference>